<dbReference type="InterPro" id="IPR019261">
    <property type="entry name" value="PARG_cat_microbial"/>
</dbReference>
<evidence type="ECO:0000256" key="1">
    <source>
        <dbReference type="SAM" id="MobiDB-lite"/>
    </source>
</evidence>
<feature type="region of interest" description="Disordered" evidence="1">
    <location>
        <begin position="40"/>
        <end position="61"/>
    </location>
</feature>
<organism evidence="3 4">
    <name type="scientific">Durusdinium trenchii</name>
    <dbReference type="NCBI Taxonomy" id="1381693"/>
    <lineage>
        <taxon>Eukaryota</taxon>
        <taxon>Sar</taxon>
        <taxon>Alveolata</taxon>
        <taxon>Dinophyceae</taxon>
        <taxon>Suessiales</taxon>
        <taxon>Symbiodiniaceae</taxon>
        <taxon>Durusdinium</taxon>
    </lineage>
</organism>
<sequence length="369" mass="40187">MGVLLSVCVPDAKRSEEPFGASAMVYRNDTDMSAPSRFAAKHTGAGAVTRAPRPGPGPERREAVSPIAVEPLAAEPLHAVDTPAVPDGKGGGKGKFDPSRKLRAEIAEMNYKMRNTWPVPPCRYVSFQEVERGRAKVAPVCQAPQVTFSKWSTADALLKFGKVRGKETCGLNFANGEQVGGGYKTGALAQEEDLCRRIPNLYTSLLNAKRDRMYPFGPCTCRSPDRPEKYSDVLFTSDLVVARAAEEYNFEVLPPEQQVKTSLVTAAAPNINFAKEISDLKLMRNSVEAIFIAPRLVRKDINTLVLGAWGCGAFGGDPKEISELFSSVLAELGSLYQEVHFAIPGGKSGTNGRVFWETLSRRFDVKDIS</sequence>
<evidence type="ECO:0000313" key="3">
    <source>
        <dbReference type="EMBL" id="CAK9060388.1"/>
    </source>
</evidence>
<protein>
    <recommendedName>
        <fullName evidence="2">Microbial-type PARG catalytic domain-containing protein</fullName>
    </recommendedName>
</protein>
<dbReference type="NCBIfam" id="TIGR02452">
    <property type="entry name" value="TIGR02452 family protein"/>
    <property type="match status" value="1"/>
</dbReference>
<name>A0ABP0N9B3_9DINO</name>
<dbReference type="Proteomes" id="UP001642484">
    <property type="component" value="Unassembled WGS sequence"/>
</dbReference>
<proteinExistence type="predicted"/>
<accession>A0ABP0N9B3</accession>
<feature type="domain" description="Microbial-type PARG catalytic" evidence="2">
    <location>
        <begin position="141"/>
        <end position="240"/>
    </location>
</feature>
<dbReference type="Pfam" id="PF10021">
    <property type="entry name" value="PARG_cat_microb"/>
    <property type="match status" value="1"/>
</dbReference>
<dbReference type="EMBL" id="CAXAMN010021513">
    <property type="protein sequence ID" value="CAK9060388.1"/>
    <property type="molecule type" value="Genomic_DNA"/>
</dbReference>
<gene>
    <name evidence="3" type="ORF">CCMP2556_LOCUS29715</name>
</gene>
<evidence type="ECO:0000313" key="4">
    <source>
        <dbReference type="Proteomes" id="UP001642484"/>
    </source>
</evidence>
<evidence type="ECO:0000259" key="2">
    <source>
        <dbReference type="Pfam" id="PF10021"/>
    </source>
</evidence>
<comment type="caution">
    <text evidence="3">The sequence shown here is derived from an EMBL/GenBank/DDBJ whole genome shotgun (WGS) entry which is preliminary data.</text>
</comment>
<keyword evidence="4" id="KW-1185">Reference proteome</keyword>
<dbReference type="Gene3D" id="3.40.220.10">
    <property type="entry name" value="Leucine Aminopeptidase, subunit E, domain 1"/>
    <property type="match status" value="1"/>
</dbReference>
<feature type="region of interest" description="Disordered" evidence="1">
    <location>
        <begin position="78"/>
        <end position="98"/>
    </location>
</feature>
<dbReference type="InterPro" id="IPR012664">
    <property type="entry name" value="CHP02452"/>
</dbReference>
<dbReference type="PANTHER" id="PTHR35596:SF1">
    <property type="entry name" value="MICROBIAL-TYPE PARG CATALYTIC DOMAIN-CONTAINING PROTEIN"/>
    <property type="match status" value="1"/>
</dbReference>
<dbReference type="PANTHER" id="PTHR35596">
    <property type="entry name" value="DUF2263 DOMAIN-CONTAINING PROTEIN"/>
    <property type="match status" value="1"/>
</dbReference>
<dbReference type="InterPro" id="IPR043472">
    <property type="entry name" value="Macro_dom-like"/>
</dbReference>
<reference evidence="3 4" key="1">
    <citation type="submission" date="2024-02" db="EMBL/GenBank/DDBJ databases">
        <authorList>
            <person name="Chen Y."/>
            <person name="Shah S."/>
            <person name="Dougan E. K."/>
            <person name="Thang M."/>
            <person name="Chan C."/>
        </authorList>
    </citation>
    <scope>NUCLEOTIDE SEQUENCE [LARGE SCALE GENOMIC DNA]</scope>
</reference>